<keyword evidence="1" id="KW-0472">Membrane</keyword>
<dbReference type="EMBL" id="AYYO01000001">
    <property type="protein sequence ID" value="KRM56639.1"/>
    <property type="molecule type" value="Genomic_DNA"/>
</dbReference>
<keyword evidence="7" id="KW-1185">Reference proteome</keyword>
<feature type="signal peptide" evidence="2">
    <location>
        <begin position="1"/>
        <end position="23"/>
    </location>
</feature>
<dbReference type="Pfam" id="PF18202">
    <property type="entry name" value="TQ"/>
    <property type="match status" value="1"/>
</dbReference>
<evidence type="ECO:0000313" key="6">
    <source>
        <dbReference type="EMBL" id="KRM56639.1"/>
    </source>
</evidence>
<feature type="transmembrane region" description="Helical" evidence="1">
    <location>
        <begin position="637"/>
        <end position="656"/>
    </location>
</feature>
<dbReference type="STRING" id="1291052.FC18_GL001771"/>
<feature type="domain" description="T-Q ester bond containing" evidence="4">
    <location>
        <begin position="377"/>
        <end position="494"/>
    </location>
</feature>
<feature type="domain" description="SpaA-like prealbumin fold" evidence="3">
    <location>
        <begin position="291"/>
        <end position="370"/>
    </location>
</feature>
<feature type="domain" description="Thioester" evidence="5">
    <location>
        <begin position="46"/>
        <end position="123"/>
    </location>
</feature>
<evidence type="ECO:0000259" key="3">
    <source>
        <dbReference type="Pfam" id="PF17802"/>
    </source>
</evidence>
<dbReference type="PATRIC" id="fig|1291052.5.peg.1820"/>
<dbReference type="InterPro" id="IPR041100">
    <property type="entry name" value="TQ"/>
</dbReference>
<comment type="caution">
    <text evidence="6">The sequence shown here is derived from an EMBL/GenBank/DDBJ whole genome shotgun (WGS) entry which is preliminary data.</text>
</comment>
<evidence type="ECO:0000256" key="2">
    <source>
        <dbReference type="SAM" id="SignalP"/>
    </source>
</evidence>
<name>A0A0R1ZQ15_9LACO</name>
<keyword evidence="2" id="KW-0732">Signal</keyword>
<dbReference type="Gene3D" id="2.60.40.10">
    <property type="entry name" value="Immunoglobulins"/>
    <property type="match status" value="2"/>
</dbReference>
<protein>
    <submittedName>
        <fullName evidence="6">Cna B domain protein</fullName>
    </submittedName>
</protein>
<proteinExistence type="predicted"/>
<dbReference type="Pfam" id="PF20610">
    <property type="entry name" value="TED_2"/>
    <property type="match status" value="1"/>
</dbReference>
<evidence type="ECO:0000259" key="4">
    <source>
        <dbReference type="Pfam" id="PF18202"/>
    </source>
</evidence>
<dbReference type="Pfam" id="PF17802">
    <property type="entry name" value="SpaA"/>
    <property type="match status" value="1"/>
</dbReference>
<reference evidence="6 7" key="1">
    <citation type="journal article" date="2015" name="Genome Announc.">
        <title>Expanding the biotechnology potential of lactobacilli through comparative genomics of 213 strains and associated genera.</title>
        <authorList>
            <person name="Sun Z."/>
            <person name="Harris H.M."/>
            <person name="McCann A."/>
            <person name="Guo C."/>
            <person name="Argimon S."/>
            <person name="Zhang W."/>
            <person name="Yang X."/>
            <person name="Jeffery I.B."/>
            <person name="Cooney J.C."/>
            <person name="Kagawa T.F."/>
            <person name="Liu W."/>
            <person name="Song Y."/>
            <person name="Salvetti E."/>
            <person name="Wrobel A."/>
            <person name="Rasinkangas P."/>
            <person name="Parkhill J."/>
            <person name="Rea M.C."/>
            <person name="O'Sullivan O."/>
            <person name="Ritari J."/>
            <person name="Douillard F.P."/>
            <person name="Paul Ross R."/>
            <person name="Yang R."/>
            <person name="Briner A.E."/>
            <person name="Felis G.E."/>
            <person name="de Vos W.M."/>
            <person name="Barrangou R."/>
            <person name="Klaenhammer T.R."/>
            <person name="Caufield P.W."/>
            <person name="Cui Y."/>
            <person name="Zhang H."/>
            <person name="O'Toole P.W."/>
        </authorList>
    </citation>
    <scope>NUCLEOTIDE SEQUENCE [LARGE SCALE GENOMIC DNA]</scope>
    <source>
        <strain evidence="6 7">DSM 20505</strain>
    </source>
</reference>
<dbReference type="Gene3D" id="2.60.40.3930">
    <property type="match status" value="1"/>
</dbReference>
<keyword evidence="1" id="KW-0812">Transmembrane</keyword>
<evidence type="ECO:0000256" key="1">
    <source>
        <dbReference type="SAM" id="Phobius"/>
    </source>
</evidence>
<evidence type="ECO:0000313" key="7">
    <source>
        <dbReference type="Proteomes" id="UP000051679"/>
    </source>
</evidence>
<keyword evidence="1" id="KW-1133">Transmembrane helix</keyword>
<dbReference type="InterPro" id="IPR046751">
    <property type="entry name" value="TED_2"/>
</dbReference>
<dbReference type="Proteomes" id="UP000051679">
    <property type="component" value="Unassembled WGS sequence"/>
</dbReference>
<dbReference type="NCBIfam" id="NF033903">
    <property type="entry name" value="VaFE_rpt"/>
    <property type="match status" value="1"/>
</dbReference>
<evidence type="ECO:0000259" key="5">
    <source>
        <dbReference type="Pfam" id="PF20610"/>
    </source>
</evidence>
<dbReference type="InterPro" id="IPR041033">
    <property type="entry name" value="SpaA_PFL_dom_1"/>
</dbReference>
<organism evidence="6 7">
    <name type="scientific">Lacticaseibacillus sharpeae JCM 1186 = DSM 20505</name>
    <dbReference type="NCBI Taxonomy" id="1291052"/>
    <lineage>
        <taxon>Bacteria</taxon>
        <taxon>Bacillati</taxon>
        <taxon>Bacillota</taxon>
        <taxon>Bacilli</taxon>
        <taxon>Lactobacillales</taxon>
        <taxon>Lactobacillaceae</taxon>
        <taxon>Lacticaseibacillus</taxon>
    </lineage>
</organism>
<feature type="chain" id="PRO_5039382954" evidence="2">
    <location>
        <begin position="24"/>
        <end position="662"/>
    </location>
</feature>
<accession>A0A0R1ZQ15</accession>
<sequence>MAKWGLIAAAVLAGVTAATKPNATQAAAPKIVNNGQASYLGTTVGNFTVNGVQAFCMQHSKTTPGTGAKYGALSPYDNPSIQAVLYYGWGGPKNIFSNKTQGIVETSLALSHFYSGTTVRANGSHKGALTLIKHGNAKDAPDDNISINGKRTTVTLTTKLSGSVQKSTTATFNASTANSISFKVPSGMKFVNETTKATATNKRVTVKGGQKFHFEAALSSSASLSSGSLAGTVKNYQPLLAKPASSGLQVLGYGHWWTDPTQKVSFKVAFKQQIQYATIKLAKTGTDPVTGTSKALAGVKFHLTKGGKSYGDYTTDSKGNFSFKKDIKTLTGNWTYQETATVAGYTIDKTVHKFTVKATDAGKTITLKANNNLTPETVHTTVTTDEGTKKEMPKKNVTITDTVAYENAVIGKKYTVSGVLMDKSTRKALLDDNGKEVTKEITFTATKANGTIDVPFTFDASLLSGKTVVAFETLSRDGKQVAAHQDIDDGGQTFDFYEVDEIKLHKVDTNGKNLSGVKFVIAASKADLIAGKYLRLAADGKTVLFPVQAGYDAAKDYVATTDADGNAEWVNILKPESKTDRNYFFKEISTDTDHQLMTKAPAITAGDQGRDVPTKVVNTPKTPLPVTGSNEASTAKVVALVAMALVALAAALYMGGRNEEKE</sequence>
<dbReference type="InterPro" id="IPR013783">
    <property type="entry name" value="Ig-like_fold"/>
</dbReference>
<gene>
    <name evidence="6" type="ORF">FC18_GL001771</name>
</gene>
<dbReference type="AlphaFoldDB" id="A0A0R1ZQ15"/>